<dbReference type="AlphaFoldDB" id="A0A0F9H5B0"/>
<proteinExistence type="predicted"/>
<organism evidence="1">
    <name type="scientific">marine sediment metagenome</name>
    <dbReference type="NCBI Taxonomy" id="412755"/>
    <lineage>
        <taxon>unclassified sequences</taxon>
        <taxon>metagenomes</taxon>
        <taxon>ecological metagenomes</taxon>
    </lineage>
</organism>
<dbReference type="EMBL" id="LAZR01017982">
    <property type="protein sequence ID" value="KKL98176.1"/>
    <property type="molecule type" value="Genomic_DNA"/>
</dbReference>
<protein>
    <submittedName>
        <fullName evidence="1">Uncharacterized protein</fullName>
    </submittedName>
</protein>
<accession>A0A0F9H5B0</accession>
<reference evidence="1" key="1">
    <citation type="journal article" date="2015" name="Nature">
        <title>Complex archaea that bridge the gap between prokaryotes and eukaryotes.</title>
        <authorList>
            <person name="Spang A."/>
            <person name="Saw J.H."/>
            <person name="Jorgensen S.L."/>
            <person name="Zaremba-Niedzwiedzka K."/>
            <person name="Martijn J."/>
            <person name="Lind A.E."/>
            <person name="van Eijk R."/>
            <person name="Schleper C."/>
            <person name="Guy L."/>
            <person name="Ettema T.J."/>
        </authorList>
    </citation>
    <scope>NUCLEOTIDE SEQUENCE</scope>
</reference>
<name>A0A0F9H5B0_9ZZZZ</name>
<comment type="caution">
    <text evidence="1">The sequence shown here is derived from an EMBL/GenBank/DDBJ whole genome shotgun (WGS) entry which is preliminary data.</text>
</comment>
<dbReference type="Gene3D" id="6.20.20.10">
    <property type="match status" value="1"/>
</dbReference>
<gene>
    <name evidence="1" type="ORF">LCGC14_1827120</name>
</gene>
<evidence type="ECO:0000313" key="1">
    <source>
        <dbReference type="EMBL" id="KKL98176.1"/>
    </source>
</evidence>
<sequence length="59" mass="6546">MKKIYHPCKNCHGYGSIFIKGTHIITYDDLRAAFANEKKKCPACDGTGGSPRIAFIIED</sequence>